<dbReference type="PANTHER" id="PTHR10642">
    <property type="entry name" value="RIBONUCLEASE H1"/>
    <property type="match status" value="1"/>
</dbReference>
<dbReference type="Gene3D" id="3.30.420.10">
    <property type="entry name" value="Ribonuclease H-like superfamily/Ribonuclease H"/>
    <property type="match status" value="1"/>
</dbReference>
<reference evidence="10" key="1">
    <citation type="journal article" date="2020" name="Stud. Mycol.">
        <title>101 Dothideomycetes genomes: a test case for predicting lifestyles and emergence of pathogens.</title>
        <authorList>
            <person name="Haridas S."/>
            <person name="Albert R."/>
            <person name="Binder M."/>
            <person name="Bloem J."/>
            <person name="Labutti K."/>
            <person name="Salamov A."/>
            <person name="Andreopoulos B."/>
            <person name="Baker S."/>
            <person name="Barry K."/>
            <person name="Bills G."/>
            <person name="Bluhm B."/>
            <person name="Cannon C."/>
            <person name="Castanera R."/>
            <person name="Culley D."/>
            <person name="Daum C."/>
            <person name="Ezra D."/>
            <person name="Gonzalez J."/>
            <person name="Henrissat B."/>
            <person name="Kuo A."/>
            <person name="Liang C."/>
            <person name="Lipzen A."/>
            <person name="Lutzoni F."/>
            <person name="Magnuson J."/>
            <person name="Mondo S."/>
            <person name="Nolan M."/>
            <person name="Ohm R."/>
            <person name="Pangilinan J."/>
            <person name="Park H.-J."/>
            <person name="Ramirez L."/>
            <person name="Alfaro M."/>
            <person name="Sun H."/>
            <person name="Tritt A."/>
            <person name="Yoshinaga Y."/>
            <person name="Zwiers L.-H."/>
            <person name="Turgeon B."/>
            <person name="Goodwin S."/>
            <person name="Spatafora J."/>
            <person name="Crous P."/>
            <person name="Grigoriev I."/>
        </authorList>
    </citation>
    <scope>NUCLEOTIDE SEQUENCE</scope>
    <source>
        <strain evidence="10">CBS 279.74</strain>
    </source>
</reference>
<dbReference type="FunFam" id="3.30.420.10:FF:000090">
    <property type="entry name" value="Ribonuclease H"/>
    <property type="match status" value="1"/>
</dbReference>
<comment type="similarity">
    <text evidence="2">Belongs to the RNase H family.</text>
</comment>
<dbReference type="Proteomes" id="UP000799428">
    <property type="component" value="Unassembled WGS sequence"/>
</dbReference>
<sequence length="416" mass="45955">MADARSTTTTSSAKRKRAAKIAYYAVHQGHKPDVYLSWPEAQKQITGYNDPKHESFPTLAEAEEYVRTGRSRKTKPPKQEYFYAVHTDQFNRVFPDWTSASTAMKGQKGIKHHKFKTCEEAWAHLESLKAGTPMSAKSETSKASKKLKKNDGTAVEPAITSTYFEPATGPLPSGAEDGFDNRAIFNPLNGKVEHKTEAQLNAKKLQPTGDFGGPLIIYTDGSSLGNGKVGAVAGLGVWFGPGDDRNFSGPVHGRQTNQRAELLAISRALDIAPIDKDVLIYSDSNYSIKCVTEWSKNWERHDWKNSAGKAVENQDIIKPILARIKERNLTRAQTKLVWLKGHAKDPGNEAADRLAVSASQAEVQRRSAEAEALKHSHEDGESEPDDAEVPEEDGIFWKLAREAALDAAFDISWPKQ</sequence>
<keyword evidence="7" id="KW-0378">Hydrolase</keyword>
<dbReference type="SUPFAM" id="SSF55658">
    <property type="entry name" value="L9 N-domain-like"/>
    <property type="match status" value="2"/>
</dbReference>
<dbReference type="GO" id="GO:0003676">
    <property type="term" value="F:nucleic acid binding"/>
    <property type="evidence" value="ECO:0007669"/>
    <property type="project" value="InterPro"/>
</dbReference>
<feature type="region of interest" description="Disordered" evidence="8">
    <location>
        <begin position="132"/>
        <end position="152"/>
    </location>
</feature>
<dbReference type="PANTHER" id="PTHR10642:SF26">
    <property type="entry name" value="RIBONUCLEASE H1"/>
    <property type="match status" value="1"/>
</dbReference>
<organism evidence="10 11">
    <name type="scientific">Pleomassaria siparia CBS 279.74</name>
    <dbReference type="NCBI Taxonomy" id="1314801"/>
    <lineage>
        <taxon>Eukaryota</taxon>
        <taxon>Fungi</taxon>
        <taxon>Dikarya</taxon>
        <taxon>Ascomycota</taxon>
        <taxon>Pezizomycotina</taxon>
        <taxon>Dothideomycetes</taxon>
        <taxon>Pleosporomycetidae</taxon>
        <taxon>Pleosporales</taxon>
        <taxon>Pleomassariaceae</taxon>
        <taxon>Pleomassaria</taxon>
    </lineage>
</organism>
<name>A0A6G1KEF2_9PLEO</name>
<feature type="domain" description="RNase H type-1" evidence="9">
    <location>
        <begin position="211"/>
        <end position="360"/>
    </location>
</feature>
<protein>
    <recommendedName>
        <fullName evidence="3">ribonuclease H</fullName>
        <ecNumber evidence="3">3.1.26.4</ecNumber>
    </recommendedName>
</protein>
<evidence type="ECO:0000256" key="3">
    <source>
        <dbReference type="ARBA" id="ARBA00012180"/>
    </source>
</evidence>
<gene>
    <name evidence="10" type="ORF">K504DRAFT_454219</name>
</gene>
<keyword evidence="5" id="KW-0479">Metal-binding</keyword>
<dbReference type="AlphaFoldDB" id="A0A6G1KEF2"/>
<dbReference type="InterPro" id="IPR050092">
    <property type="entry name" value="RNase_H"/>
</dbReference>
<dbReference type="GO" id="GO:0046872">
    <property type="term" value="F:metal ion binding"/>
    <property type="evidence" value="ECO:0007669"/>
    <property type="project" value="UniProtKB-KW"/>
</dbReference>
<keyword evidence="11" id="KW-1185">Reference proteome</keyword>
<dbReference type="InterPro" id="IPR037056">
    <property type="entry name" value="RNase_H1_N_sf"/>
</dbReference>
<dbReference type="SUPFAM" id="SSF53098">
    <property type="entry name" value="Ribonuclease H-like"/>
    <property type="match status" value="1"/>
</dbReference>
<dbReference type="GO" id="GO:0004523">
    <property type="term" value="F:RNA-DNA hybrid ribonuclease activity"/>
    <property type="evidence" value="ECO:0007669"/>
    <property type="project" value="UniProtKB-EC"/>
</dbReference>
<evidence type="ECO:0000313" key="10">
    <source>
        <dbReference type="EMBL" id="KAF2711229.1"/>
    </source>
</evidence>
<evidence type="ECO:0000256" key="4">
    <source>
        <dbReference type="ARBA" id="ARBA00022722"/>
    </source>
</evidence>
<proteinExistence type="inferred from homology"/>
<dbReference type="PROSITE" id="PS50879">
    <property type="entry name" value="RNASE_H_1"/>
    <property type="match status" value="1"/>
</dbReference>
<evidence type="ECO:0000256" key="2">
    <source>
        <dbReference type="ARBA" id="ARBA00005300"/>
    </source>
</evidence>
<dbReference type="InterPro" id="IPR012337">
    <property type="entry name" value="RNaseH-like_sf"/>
</dbReference>
<feature type="region of interest" description="Disordered" evidence="8">
    <location>
        <begin position="366"/>
        <end position="391"/>
    </location>
</feature>
<accession>A0A6G1KEF2</accession>
<dbReference type="InterPro" id="IPR009027">
    <property type="entry name" value="Ribosomal_bL9/RNase_H1_N"/>
</dbReference>
<comment type="catalytic activity">
    <reaction evidence="1">
        <text>Endonucleolytic cleavage to 5'-phosphomonoester.</text>
        <dbReference type="EC" id="3.1.26.4"/>
    </reaction>
</comment>
<dbReference type="CDD" id="cd09280">
    <property type="entry name" value="RNase_HI_eukaryote_like"/>
    <property type="match status" value="1"/>
</dbReference>
<keyword evidence="6" id="KW-0255">Endonuclease</keyword>
<dbReference type="Pfam" id="PF00075">
    <property type="entry name" value="RNase_H"/>
    <property type="match status" value="1"/>
</dbReference>
<feature type="compositionally biased region" description="Acidic residues" evidence="8">
    <location>
        <begin position="380"/>
        <end position="391"/>
    </location>
</feature>
<evidence type="ECO:0000256" key="8">
    <source>
        <dbReference type="SAM" id="MobiDB-lite"/>
    </source>
</evidence>
<dbReference type="OrthoDB" id="407198at2759"/>
<keyword evidence="4" id="KW-0540">Nuclease</keyword>
<dbReference type="Gene3D" id="3.40.970.10">
    <property type="entry name" value="Ribonuclease H1, N-terminal domain"/>
    <property type="match status" value="2"/>
</dbReference>
<feature type="compositionally biased region" description="Basic and acidic residues" evidence="8">
    <location>
        <begin position="366"/>
        <end position="379"/>
    </location>
</feature>
<dbReference type="EMBL" id="MU005768">
    <property type="protein sequence ID" value="KAF2711229.1"/>
    <property type="molecule type" value="Genomic_DNA"/>
</dbReference>
<evidence type="ECO:0000256" key="5">
    <source>
        <dbReference type="ARBA" id="ARBA00022723"/>
    </source>
</evidence>
<evidence type="ECO:0000313" key="11">
    <source>
        <dbReference type="Proteomes" id="UP000799428"/>
    </source>
</evidence>
<evidence type="ECO:0000259" key="9">
    <source>
        <dbReference type="PROSITE" id="PS50879"/>
    </source>
</evidence>
<dbReference type="InterPro" id="IPR036397">
    <property type="entry name" value="RNaseH_sf"/>
</dbReference>
<evidence type="ECO:0000256" key="1">
    <source>
        <dbReference type="ARBA" id="ARBA00000077"/>
    </source>
</evidence>
<evidence type="ECO:0000256" key="7">
    <source>
        <dbReference type="ARBA" id="ARBA00022801"/>
    </source>
</evidence>
<dbReference type="InterPro" id="IPR011320">
    <property type="entry name" value="RNase_H1_N"/>
</dbReference>
<dbReference type="Pfam" id="PF01693">
    <property type="entry name" value="Cauli_VI"/>
    <property type="match status" value="2"/>
</dbReference>
<dbReference type="InterPro" id="IPR002156">
    <property type="entry name" value="RNaseH_domain"/>
</dbReference>
<dbReference type="EC" id="3.1.26.4" evidence="3"/>
<evidence type="ECO:0000256" key="6">
    <source>
        <dbReference type="ARBA" id="ARBA00022759"/>
    </source>
</evidence>
<dbReference type="GO" id="GO:0043137">
    <property type="term" value="P:DNA replication, removal of RNA primer"/>
    <property type="evidence" value="ECO:0007669"/>
    <property type="project" value="TreeGrafter"/>
</dbReference>